<evidence type="ECO:0000259" key="8">
    <source>
        <dbReference type="Pfam" id="PF16212"/>
    </source>
</evidence>
<evidence type="ECO:0000256" key="1">
    <source>
        <dbReference type="ARBA" id="ARBA00004141"/>
    </source>
</evidence>
<dbReference type="InterPro" id="IPR023298">
    <property type="entry name" value="ATPase_P-typ_TM_dom_sf"/>
</dbReference>
<evidence type="ECO:0000313" key="9">
    <source>
        <dbReference type="EMBL" id="MEQ2179081.1"/>
    </source>
</evidence>
<evidence type="ECO:0000256" key="5">
    <source>
        <dbReference type="ARBA" id="ARBA00022989"/>
    </source>
</evidence>
<feature type="transmembrane region" description="Helical" evidence="7">
    <location>
        <begin position="131"/>
        <end position="153"/>
    </location>
</feature>
<dbReference type="InterPro" id="IPR023214">
    <property type="entry name" value="HAD_sf"/>
</dbReference>
<dbReference type="InterPro" id="IPR036412">
    <property type="entry name" value="HAD-like_sf"/>
</dbReference>
<dbReference type="InterPro" id="IPR032630">
    <property type="entry name" value="P_typ_ATPase_c"/>
</dbReference>
<comment type="subcellular location">
    <subcellularLocation>
        <location evidence="1">Membrane</location>
        <topology evidence="1">Multi-pass membrane protein</topology>
    </subcellularLocation>
</comment>
<evidence type="ECO:0000256" key="7">
    <source>
        <dbReference type="SAM" id="Phobius"/>
    </source>
</evidence>
<dbReference type="Gene3D" id="3.40.50.1000">
    <property type="entry name" value="HAD superfamily/HAD-like"/>
    <property type="match status" value="1"/>
</dbReference>
<dbReference type="SUPFAM" id="SSF81665">
    <property type="entry name" value="Calcium ATPase, transmembrane domain M"/>
    <property type="match status" value="1"/>
</dbReference>
<evidence type="ECO:0000256" key="2">
    <source>
        <dbReference type="ARBA" id="ARBA00022692"/>
    </source>
</evidence>
<feature type="transmembrane region" description="Helical" evidence="7">
    <location>
        <begin position="270"/>
        <end position="288"/>
    </location>
</feature>
<accession>A0ABV0P6J6</accession>
<feature type="domain" description="P-type ATPase C-terminal" evidence="8">
    <location>
        <begin position="96"/>
        <end position="143"/>
    </location>
</feature>
<dbReference type="PANTHER" id="PTHR24092">
    <property type="entry name" value="PROBABLE PHOSPHOLIPID-TRANSPORTING ATPASE"/>
    <property type="match status" value="1"/>
</dbReference>
<evidence type="ECO:0000313" key="10">
    <source>
        <dbReference type="Proteomes" id="UP001476798"/>
    </source>
</evidence>
<protein>
    <submittedName>
        <fullName evidence="9">Phospholipid-transporting ATPase IC</fullName>
    </submittedName>
</protein>
<keyword evidence="6 7" id="KW-0472">Membrane</keyword>
<feature type="transmembrane region" description="Helical" evidence="7">
    <location>
        <begin position="244"/>
        <end position="263"/>
    </location>
</feature>
<organism evidence="9 10">
    <name type="scientific">Goodea atripinnis</name>
    <dbReference type="NCBI Taxonomy" id="208336"/>
    <lineage>
        <taxon>Eukaryota</taxon>
        <taxon>Metazoa</taxon>
        <taxon>Chordata</taxon>
        <taxon>Craniata</taxon>
        <taxon>Vertebrata</taxon>
        <taxon>Euteleostomi</taxon>
        <taxon>Actinopterygii</taxon>
        <taxon>Neopterygii</taxon>
        <taxon>Teleostei</taxon>
        <taxon>Neoteleostei</taxon>
        <taxon>Acanthomorphata</taxon>
        <taxon>Ovalentaria</taxon>
        <taxon>Atherinomorphae</taxon>
        <taxon>Cyprinodontiformes</taxon>
        <taxon>Goodeidae</taxon>
        <taxon>Goodea</taxon>
    </lineage>
</organism>
<feature type="transmembrane region" description="Helical" evidence="7">
    <location>
        <begin position="294"/>
        <end position="317"/>
    </location>
</feature>
<keyword evidence="3" id="KW-0479">Metal-binding</keyword>
<dbReference type="SUPFAM" id="SSF56784">
    <property type="entry name" value="HAD-like"/>
    <property type="match status" value="1"/>
</dbReference>
<evidence type="ECO:0000256" key="4">
    <source>
        <dbReference type="ARBA" id="ARBA00022842"/>
    </source>
</evidence>
<dbReference type="Pfam" id="PF16212">
    <property type="entry name" value="PhoLip_ATPase_C"/>
    <property type="match status" value="2"/>
</dbReference>
<keyword evidence="5 7" id="KW-1133">Transmembrane helix</keyword>
<keyword evidence="4" id="KW-0460">Magnesium</keyword>
<keyword evidence="10" id="KW-1185">Reference proteome</keyword>
<feature type="domain" description="P-type ATPase C-terminal" evidence="8">
    <location>
        <begin position="144"/>
        <end position="323"/>
    </location>
</feature>
<dbReference type="PANTHER" id="PTHR24092:SF48">
    <property type="entry name" value="PHOSPHOLIPID-TRANSPORTING ATPASE IC"/>
    <property type="match status" value="1"/>
</dbReference>
<name>A0ABV0P6J6_9TELE</name>
<sequence>MACECEAVICCRVTPKQKANVVSLVKKYKKAVTLSIGDGANDVNMIKSKEANYLLELFLLFICPIPKQTHPGSLSSVPPAADIGVGISGQEGMQAVMSSDYAFAQFRYLQRLLLVHGRWSYIRMCKFLRFFFFKNFAFTLVHFCLPVLLVGLLDQDLNDRLSLKFPKLYLPGQQGTLFNYKNFFISLFHGIFVSLVIFFIPYGAFLQTMGQDGEAPSDYQSLAVVTASSLVFTVNLQISLDTSYWTFVSCFAVLGSIAIYFGVMFDIHSAGIHVIFPSVFTFTGAASNALRQPYLWLTIILTVGLSLLPIVCIQFLHKTIWPSVGDK</sequence>
<gene>
    <name evidence="9" type="primary">ATP8B1_1</name>
    <name evidence="9" type="ORF">GOODEAATRI_020958</name>
</gene>
<evidence type="ECO:0000256" key="3">
    <source>
        <dbReference type="ARBA" id="ARBA00022723"/>
    </source>
</evidence>
<keyword evidence="2 7" id="KW-0812">Transmembrane</keyword>
<dbReference type="Proteomes" id="UP001476798">
    <property type="component" value="Unassembled WGS sequence"/>
</dbReference>
<evidence type="ECO:0000256" key="6">
    <source>
        <dbReference type="ARBA" id="ARBA00023136"/>
    </source>
</evidence>
<feature type="non-terminal residue" evidence="9">
    <location>
        <position position="327"/>
    </location>
</feature>
<feature type="transmembrane region" description="Helical" evidence="7">
    <location>
        <begin position="183"/>
        <end position="207"/>
    </location>
</feature>
<reference evidence="9 10" key="1">
    <citation type="submission" date="2021-06" db="EMBL/GenBank/DDBJ databases">
        <authorList>
            <person name="Palmer J.M."/>
        </authorList>
    </citation>
    <scope>NUCLEOTIDE SEQUENCE [LARGE SCALE GENOMIC DNA]</scope>
    <source>
        <strain evidence="9 10">GA_2019</strain>
        <tissue evidence="9">Muscle</tissue>
    </source>
</reference>
<dbReference type="EMBL" id="JAHRIO010061966">
    <property type="protein sequence ID" value="MEQ2179081.1"/>
    <property type="molecule type" value="Genomic_DNA"/>
</dbReference>
<comment type="caution">
    <text evidence="9">The sequence shown here is derived from an EMBL/GenBank/DDBJ whole genome shotgun (WGS) entry which is preliminary data.</text>
</comment>
<proteinExistence type="predicted"/>